<evidence type="ECO:0000313" key="10">
    <source>
        <dbReference type="Proteomes" id="UP000006512"/>
    </source>
</evidence>
<keyword evidence="10" id="KW-1185">Reference proteome</keyword>
<evidence type="ECO:0000256" key="6">
    <source>
        <dbReference type="ARBA" id="ARBA00023136"/>
    </source>
</evidence>
<evidence type="ECO:0000256" key="3">
    <source>
        <dbReference type="ARBA" id="ARBA00022448"/>
    </source>
</evidence>
<proteinExistence type="inferred from homology"/>
<name>F4QP13_9CAUL</name>
<dbReference type="OrthoDB" id="7181739at2"/>
<evidence type="ECO:0000256" key="7">
    <source>
        <dbReference type="ARBA" id="ARBA00023237"/>
    </source>
</evidence>
<evidence type="ECO:0000256" key="2">
    <source>
        <dbReference type="ARBA" id="ARBA00007613"/>
    </source>
</evidence>
<dbReference type="HOGENOM" id="CLU_613451_0_0_5"/>
<reference evidence="10" key="1">
    <citation type="submission" date="2011-03" db="EMBL/GenBank/DDBJ databases">
        <title>Draft genome sequence of Brevundimonas diminuta.</title>
        <authorList>
            <person name="Brown P.J.B."/>
            <person name="Buechlein A."/>
            <person name="Hemmerich C."/>
            <person name="Brun Y.V."/>
        </authorList>
    </citation>
    <scope>NUCLEOTIDE SEQUENCE [LARGE SCALE GENOMIC DNA]</scope>
    <source>
        <strain evidence="10">C19</strain>
    </source>
</reference>
<protein>
    <submittedName>
        <fullName evidence="9">Outer membrane efflux family protein</fullName>
    </submittedName>
</protein>
<dbReference type="GO" id="GO:0015288">
    <property type="term" value="F:porin activity"/>
    <property type="evidence" value="ECO:0007669"/>
    <property type="project" value="TreeGrafter"/>
</dbReference>
<keyword evidence="8" id="KW-0732">Signal</keyword>
<feature type="signal peptide" evidence="8">
    <location>
        <begin position="1"/>
        <end position="24"/>
    </location>
</feature>
<evidence type="ECO:0000256" key="8">
    <source>
        <dbReference type="SAM" id="SignalP"/>
    </source>
</evidence>
<dbReference type="AlphaFoldDB" id="F4QP13"/>
<dbReference type="PANTHER" id="PTHR30026:SF20">
    <property type="entry name" value="OUTER MEMBRANE PROTEIN TOLC"/>
    <property type="match status" value="1"/>
</dbReference>
<feature type="chain" id="PRO_5003314287" evidence="8">
    <location>
        <begin position="25"/>
        <end position="446"/>
    </location>
</feature>
<dbReference type="STRING" id="715226.ABI_24840"/>
<keyword evidence="4" id="KW-1134">Transmembrane beta strand</keyword>
<keyword evidence="5" id="KW-0812">Transmembrane</keyword>
<dbReference type="GO" id="GO:0015562">
    <property type="term" value="F:efflux transmembrane transporter activity"/>
    <property type="evidence" value="ECO:0007669"/>
    <property type="project" value="InterPro"/>
</dbReference>
<dbReference type="InterPro" id="IPR003423">
    <property type="entry name" value="OMP_efflux"/>
</dbReference>
<dbReference type="PANTHER" id="PTHR30026">
    <property type="entry name" value="OUTER MEMBRANE PROTEIN TOLC"/>
    <property type="match status" value="1"/>
</dbReference>
<evidence type="ECO:0000256" key="5">
    <source>
        <dbReference type="ARBA" id="ARBA00022692"/>
    </source>
</evidence>
<dbReference type="GO" id="GO:1990281">
    <property type="term" value="C:efflux pump complex"/>
    <property type="evidence" value="ECO:0007669"/>
    <property type="project" value="TreeGrafter"/>
</dbReference>
<dbReference type="EMBL" id="GL883078">
    <property type="protein sequence ID" value="EGF91071.1"/>
    <property type="molecule type" value="Genomic_DNA"/>
</dbReference>
<dbReference type="SUPFAM" id="SSF56954">
    <property type="entry name" value="Outer membrane efflux proteins (OEP)"/>
    <property type="match status" value="1"/>
</dbReference>
<keyword evidence="3" id="KW-0813">Transport</keyword>
<evidence type="ECO:0000313" key="9">
    <source>
        <dbReference type="EMBL" id="EGF91071.1"/>
    </source>
</evidence>
<comment type="subcellular location">
    <subcellularLocation>
        <location evidence="1">Cell outer membrane</location>
    </subcellularLocation>
</comment>
<comment type="similarity">
    <text evidence="2">Belongs to the outer membrane factor (OMF) (TC 1.B.17) family.</text>
</comment>
<dbReference type="InterPro" id="IPR051906">
    <property type="entry name" value="TolC-like"/>
</dbReference>
<dbReference type="Pfam" id="PF02321">
    <property type="entry name" value="OEP"/>
    <property type="match status" value="2"/>
</dbReference>
<sequence length="446" mass="49532">MTGQRLAAIGLALLTLTISGKAAAESTACMSAEALVATITSRDPRIRDAWIQVDAAQARLKQVSSSRFPQIGFFGRAGVGDGVLADNEVDNRSGLRFTQKFLDFGAGRNARKSAQAGVDASRHAAQSLQLRVAGEGLQTALDLERRNERIAALEAFVAYYQAQEDLIDMRLEKGVLTEPEAAAMRVEGARIRAELRRETMERDNRTRQLERFTAIDDVCVATESFGPFIAQRVPQSLTELEAVASADPGLLELAANITSSEAELQQVHRERWPTLDFNAVLTQDYDSFRGEWRPHHRVGLDLDLPILSGGRRKADVSAAEARVRSQKARFDTYVEERRQKVRSDWGELVQLRSANEQYLIARDNQALVVDAVFFEVSQGSKTMDDLIEAQRAQMNAILAEIDSRYELEMKNLDLVIDIHNIYNMPEGANEASAEESRPAAAHFVKE</sequence>
<dbReference type="eggNOG" id="COG1538">
    <property type="taxonomic scope" value="Bacteria"/>
</dbReference>
<evidence type="ECO:0000256" key="1">
    <source>
        <dbReference type="ARBA" id="ARBA00004442"/>
    </source>
</evidence>
<dbReference type="Proteomes" id="UP000006512">
    <property type="component" value="Unassembled WGS sequence"/>
</dbReference>
<accession>F4QP13</accession>
<keyword evidence="7" id="KW-0998">Cell outer membrane</keyword>
<gene>
    <name evidence="9" type="ORF">ABI_24840</name>
</gene>
<dbReference type="Gene3D" id="1.20.1600.10">
    <property type="entry name" value="Outer membrane efflux proteins (OEP)"/>
    <property type="match status" value="1"/>
</dbReference>
<dbReference type="GO" id="GO:0009279">
    <property type="term" value="C:cell outer membrane"/>
    <property type="evidence" value="ECO:0007669"/>
    <property type="project" value="UniProtKB-SubCell"/>
</dbReference>
<evidence type="ECO:0000256" key="4">
    <source>
        <dbReference type="ARBA" id="ARBA00022452"/>
    </source>
</evidence>
<keyword evidence="6" id="KW-0472">Membrane</keyword>
<organism evidence="9 10">
    <name type="scientific">Asticcacaulis biprosthecium C19</name>
    <dbReference type="NCBI Taxonomy" id="715226"/>
    <lineage>
        <taxon>Bacteria</taxon>
        <taxon>Pseudomonadati</taxon>
        <taxon>Pseudomonadota</taxon>
        <taxon>Alphaproteobacteria</taxon>
        <taxon>Caulobacterales</taxon>
        <taxon>Caulobacteraceae</taxon>
        <taxon>Asticcacaulis</taxon>
    </lineage>
</organism>